<sequence>MISKPQEQTKRKKQRAQ</sequence>
<dbReference type="AlphaFoldDB" id="A0AAW0JSV8"/>
<organism evidence="1 2">
    <name type="scientific">Myodes glareolus</name>
    <name type="common">Bank vole</name>
    <name type="synonym">Clethrionomys glareolus</name>
    <dbReference type="NCBI Taxonomy" id="447135"/>
    <lineage>
        <taxon>Eukaryota</taxon>
        <taxon>Metazoa</taxon>
        <taxon>Chordata</taxon>
        <taxon>Craniata</taxon>
        <taxon>Vertebrata</taxon>
        <taxon>Euteleostomi</taxon>
        <taxon>Mammalia</taxon>
        <taxon>Eutheria</taxon>
        <taxon>Euarchontoglires</taxon>
        <taxon>Glires</taxon>
        <taxon>Rodentia</taxon>
        <taxon>Myomorpha</taxon>
        <taxon>Muroidea</taxon>
        <taxon>Cricetidae</taxon>
        <taxon>Arvicolinae</taxon>
        <taxon>Myodes</taxon>
    </lineage>
</organism>
<accession>A0AAW0JSV8</accession>
<keyword evidence="2" id="KW-1185">Reference proteome</keyword>
<dbReference type="Proteomes" id="UP001488838">
    <property type="component" value="Unassembled WGS sequence"/>
</dbReference>
<comment type="caution">
    <text evidence="1">The sequence shown here is derived from an EMBL/GenBank/DDBJ whole genome shotgun (WGS) entry which is preliminary data.</text>
</comment>
<feature type="non-terminal residue" evidence="1">
    <location>
        <position position="17"/>
    </location>
</feature>
<evidence type="ECO:0000313" key="2">
    <source>
        <dbReference type="Proteomes" id="UP001488838"/>
    </source>
</evidence>
<name>A0AAW0JSV8_MYOGA</name>
<proteinExistence type="predicted"/>
<evidence type="ECO:0000313" key="1">
    <source>
        <dbReference type="EMBL" id="KAK7829176.1"/>
    </source>
</evidence>
<protein>
    <submittedName>
        <fullName evidence="1">Uncharacterized protein</fullName>
    </submittedName>
</protein>
<gene>
    <name evidence="1" type="ORF">U0070_012647</name>
</gene>
<reference evidence="1 2" key="1">
    <citation type="journal article" date="2023" name="bioRxiv">
        <title>Conserved and derived expression patterns and positive selection on dental genes reveal complex evolutionary context of ever-growing rodent molars.</title>
        <authorList>
            <person name="Calamari Z.T."/>
            <person name="Song A."/>
            <person name="Cohen E."/>
            <person name="Akter M."/>
            <person name="Roy R.D."/>
            <person name="Hallikas O."/>
            <person name="Christensen M.M."/>
            <person name="Li P."/>
            <person name="Marangoni P."/>
            <person name="Jernvall J."/>
            <person name="Klein O.D."/>
        </authorList>
    </citation>
    <scope>NUCLEOTIDE SEQUENCE [LARGE SCALE GENOMIC DNA]</scope>
    <source>
        <strain evidence="1">V071</strain>
    </source>
</reference>
<dbReference type="EMBL" id="JBBHLL010000022">
    <property type="protein sequence ID" value="KAK7829176.1"/>
    <property type="molecule type" value="Genomic_DNA"/>
</dbReference>